<protein>
    <submittedName>
        <fullName evidence="1">Uncharacterized protein</fullName>
    </submittedName>
</protein>
<evidence type="ECO:0000313" key="1">
    <source>
        <dbReference type="EMBL" id="CRZ02364.1"/>
    </source>
</evidence>
<feature type="non-terminal residue" evidence="1">
    <location>
        <position position="1"/>
    </location>
</feature>
<feature type="non-terminal residue" evidence="1">
    <location>
        <position position="112"/>
    </location>
</feature>
<reference evidence="1" key="1">
    <citation type="submission" date="2015-04" db="EMBL/GenBank/DDBJ databases">
        <title>The genome sequence of the plant pathogenic Rhizarian Plasmodiophora brassicae reveals insights in its biotrophic life cycle and the origin of chitin synthesis.</title>
        <authorList>
            <person name="Schwelm A."/>
            <person name="Fogelqvist J."/>
            <person name="Knaust A."/>
            <person name="Julke S."/>
            <person name="Lilja T."/>
            <person name="Dhandapani V."/>
            <person name="Bonilla-Rosso G."/>
            <person name="Karlsson M."/>
            <person name="Shevchenko A."/>
            <person name="Choi S.R."/>
            <person name="Kim H.G."/>
            <person name="Park J.Y."/>
            <person name="Lim Y.P."/>
            <person name="Ludwig-Muller J."/>
            <person name="Dixelius C."/>
        </authorList>
    </citation>
    <scope>NUCLEOTIDE SEQUENCE</scope>
    <source>
        <tissue evidence="1">Potato root galls</tissue>
    </source>
</reference>
<proteinExistence type="predicted"/>
<accession>A0A0H5R335</accession>
<dbReference type="AlphaFoldDB" id="A0A0H5R335"/>
<dbReference type="EMBL" id="HACM01001922">
    <property type="protein sequence ID" value="CRZ02364.1"/>
    <property type="molecule type" value="Transcribed_RNA"/>
</dbReference>
<sequence>FKEHMFPFKELHDDTIPLFPDITQPLESEQDQVSAETIIDHVPEVSDVSTVLNDTADPLNDIVGIPESQPTTNITRRSSRTVITPAWHQDYITSGKQKPHSLSNCVSYQHIS</sequence>
<name>A0A0H5R335_9EUKA</name>
<organism evidence="1">
    <name type="scientific">Spongospora subterranea</name>
    <dbReference type="NCBI Taxonomy" id="70186"/>
    <lineage>
        <taxon>Eukaryota</taxon>
        <taxon>Sar</taxon>
        <taxon>Rhizaria</taxon>
        <taxon>Endomyxa</taxon>
        <taxon>Phytomyxea</taxon>
        <taxon>Plasmodiophorida</taxon>
        <taxon>Plasmodiophoridae</taxon>
        <taxon>Spongospora</taxon>
    </lineage>
</organism>